<reference evidence="1 2" key="1">
    <citation type="journal article" date="2021" name="J. Hered.">
        <title>A chromosome-level genome assembly of the parasitoid wasp, Cotesia glomerata (Hymenoptera: Braconidae).</title>
        <authorList>
            <person name="Pinto B.J."/>
            <person name="Weis J.J."/>
            <person name="Gamble T."/>
            <person name="Ode P.J."/>
            <person name="Paul R."/>
            <person name="Zaspel J.M."/>
        </authorList>
    </citation>
    <scope>NUCLEOTIDE SEQUENCE [LARGE SCALE GENOMIC DNA]</scope>
    <source>
        <strain evidence="1">CgM1</strain>
    </source>
</reference>
<dbReference type="AlphaFoldDB" id="A0AAV7IU16"/>
<organism evidence="1 2">
    <name type="scientific">Cotesia glomerata</name>
    <name type="common">Lepidopteran parasitic wasp</name>
    <name type="synonym">Apanteles glomeratus</name>
    <dbReference type="NCBI Taxonomy" id="32391"/>
    <lineage>
        <taxon>Eukaryota</taxon>
        <taxon>Metazoa</taxon>
        <taxon>Ecdysozoa</taxon>
        <taxon>Arthropoda</taxon>
        <taxon>Hexapoda</taxon>
        <taxon>Insecta</taxon>
        <taxon>Pterygota</taxon>
        <taxon>Neoptera</taxon>
        <taxon>Endopterygota</taxon>
        <taxon>Hymenoptera</taxon>
        <taxon>Apocrita</taxon>
        <taxon>Ichneumonoidea</taxon>
        <taxon>Braconidae</taxon>
        <taxon>Microgastrinae</taxon>
        <taxon>Cotesia</taxon>
    </lineage>
</organism>
<sequence>MKKIGAFFYLKVIKDRSMSKGLAMVKLNLSFYRLHSGYILTPFCIHCDSILDALWTYFASTLVSLCIDFDLTVCPVWINSVSTLVSVCTHCGFTSHPLWLQFDFTLKKGHRTALETVGILNDFTLTLRVIPECVRSRKGR</sequence>
<dbReference type="Proteomes" id="UP000826195">
    <property type="component" value="Unassembled WGS sequence"/>
</dbReference>
<dbReference type="EMBL" id="JAHXZJ010000001">
    <property type="protein sequence ID" value="KAH0568294.1"/>
    <property type="molecule type" value="Genomic_DNA"/>
</dbReference>
<accession>A0AAV7IU16</accession>
<evidence type="ECO:0000313" key="1">
    <source>
        <dbReference type="EMBL" id="KAH0568294.1"/>
    </source>
</evidence>
<comment type="caution">
    <text evidence="1">The sequence shown here is derived from an EMBL/GenBank/DDBJ whole genome shotgun (WGS) entry which is preliminary data.</text>
</comment>
<keyword evidence="2" id="KW-1185">Reference proteome</keyword>
<evidence type="ECO:0000313" key="2">
    <source>
        <dbReference type="Proteomes" id="UP000826195"/>
    </source>
</evidence>
<protein>
    <submittedName>
        <fullName evidence="1">Uncharacterized protein</fullName>
    </submittedName>
</protein>
<name>A0AAV7IU16_COTGL</name>
<proteinExistence type="predicted"/>
<gene>
    <name evidence="1" type="ORF">KQX54_020175</name>
</gene>